<evidence type="ECO:0000313" key="2">
    <source>
        <dbReference type="Proteomes" id="UP001165960"/>
    </source>
</evidence>
<gene>
    <name evidence="1" type="primary">POM33_2</name>
    <name evidence="1" type="ORF">DSO57_1014044</name>
</gene>
<proteinExistence type="predicted"/>
<accession>A0ACC2U4N6</accession>
<dbReference type="EMBL" id="QTSX02001473">
    <property type="protein sequence ID" value="KAJ9081506.1"/>
    <property type="molecule type" value="Genomic_DNA"/>
</dbReference>
<keyword evidence="1" id="KW-0472">Membrane</keyword>
<name>A0ACC2U4N6_9FUNG</name>
<comment type="caution">
    <text evidence="1">The sequence shown here is derived from an EMBL/GenBank/DDBJ whole genome shotgun (WGS) entry which is preliminary data.</text>
</comment>
<sequence length="275" mass="31404">MTITMPYQDKPLSYRLSKLAVHAQFVWWLGHLAVVLSTPLYILSLMVDKQNASRFYYRVFRGSMLSYGIVVWKGHKPLDISYSSLLKMFNDETTAYLSLACSWFFASPCLVSIFPFFVFSIFHCINYVRTRLFPTISPCAAEELKVYNAAVKVSASKNEAPPPKNLSPEANFFLKIQSLTLEYYAPAMKAVSLFELIAIPLYLLVEFLRFKITILSVFLYMQFLLRRVAQSSQTKAALAEADNFIDGKLENPLVPPFLKQGYVSFRNFLKRVSGA</sequence>
<keyword evidence="1" id="KW-0812">Transmembrane</keyword>
<dbReference type="Proteomes" id="UP001165960">
    <property type="component" value="Unassembled WGS sequence"/>
</dbReference>
<organism evidence="1 2">
    <name type="scientific">Entomophthora muscae</name>
    <dbReference type="NCBI Taxonomy" id="34485"/>
    <lineage>
        <taxon>Eukaryota</taxon>
        <taxon>Fungi</taxon>
        <taxon>Fungi incertae sedis</taxon>
        <taxon>Zoopagomycota</taxon>
        <taxon>Entomophthoromycotina</taxon>
        <taxon>Entomophthoromycetes</taxon>
        <taxon>Entomophthorales</taxon>
        <taxon>Entomophthoraceae</taxon>
        <taxon>Entomophthora</taxon>
    </lineage>
</organism>
<protein>
    <submittedName>
        <fullName evidence="1">Transmembrane nucleoporin</fullName>
    </submittedName>
</protein>
<keyword evidence="2" id="KW-1185">Reference proteome</keyword>
<evidence type="ECO:0000313" key="1">
    <source>
        <dbReference type="EMBL" id="KAJ9081506.1"/>
    </source>
</evidence>
<reference evidence="1" key="1">
    <citation type="submission" date="2022-04" db="EMBL/GenBank/DDBJ databases">
        <title>Genome of the entomopathogenic fungus Entomophthora muscae.</title>
        <authorList>
            <person name="Elya C."/>
            <person name="Lovett B.R."/>
            <person name="Lee E."/>
            <person name="Macias A.M."/>
            <person name="Hajek A.E."/>
            <person name="De Bivort B.L."/>
            <person name="Kasson M.T."/>
            <person name="De Fine Licht H.H."/>
            <person name="Stajich J.E."/>
        </authorList>
    </citation>
    <scope>NUCLEOTIDE SEQUENCE</scope>
    <source>
        <strain evidence="1">Berkeley</strain>
    </source>
</reference>